<proteinExistence type="predicted"/>
<sequence>MRPHQAAQIDTIPPHLRALLDADERHELARRHVVVGVAVLLVLLSTIISLAALQAVAP</sequence>
<keyword evidence="1" id="KW-1133">Transmembrane helix</keyword>
<dbReference type="RefSeq" id="WP_161791232.1">
    <property type="nucleotide sequence ID" value="NZ_BBPN01000009.1"/>
</dbReference>
<protein>
    <submittedName>
        <fullName evidence="2">Uncharacterized protein</fullName>
    </submittedName>
</protein>
<reference evidence="3" key="1">
    <citation type="submission" date="2016-10" db="EMBL/GenBank/DDBJ databases">
        <authorList>
            <person name="Varghese N."/>
        </authorList>
    </citation>
    <scope>NUCLEOTIDE SEQUENCE [LARGE SCALE GENOMIC DNA]</scope>
    <source>
        <strain evidence="3">DSM 45096 / BCRC 16803 / CGMCC 4.1857 / CIP 109030 / JCM 12277 / KCTC 19219 / NBRC 100920 / 33214</strain>
    </source>
</reference>
<evidence type="ECO:0000313" key="2">
    <source>
        <dbReference type="EMBL" id="SEL53734.1"/>
    </source>
</evidence>
<keyword evidence="1" id="KW-0812">Transmembrane</keyword>
<organism evidence="2 3">
    <name type="scientific">Streptacidiphilus jiangxiensis</name>
    <dbReference type="NCBI Taxonomy" id="235985"/>
    <lineage>
        <taxon>Bacteria</taxon>
        <taxon>Bacillati</taxon>
        <taxon>Actinomycetota</taxon>
        <taxon>Actinomycetes</taxon>
        <taxon>Kitasatosporales</taxon>
        <taxon>Streptomycetaceae</taxon>
        <taxon>Streptacidiphilus</taxon>
    </lineage>
</organism>
<dbReference type="EMBL" id="FOAZ01000009">
    <property type="protein sequence ID" value="SEL53734.1"/>
    <property type="molecule type" value="Genomic_DNA"/>
</dbReference>
<name>A0A1H7R1E8_STRJI</name>
<keyword evidence="1" id="KW-0472">Membrane</keyword>
<dbReference type="AlphaFoldDB" id="A0A1H7R1E8"/>
<feature type="transmembrane region" description="Helical" evidence="1">
    <location>
        <begin position="33"/>
        <end position="57"/>
    </location>
</feature>
<gene>
    <name evidence="2" type="ORF">SAMN05414137_109313</name>
</gene>
<evidence type="ECO:0000313" key="3">
    <source>
        <dbReference type="Proteomes" id="UP000183015"/>
    </source>
</evidence>
<dbReference type="Proteomes" id="UP000183015">
    <property type="component" value="Unassembled WGS sequence"/>
</dbReference>
<accession>A0A1H7R1E8</accession>
<dbReference type="STRING" id="235985.SAMN05414137_109313"/>
<keyword evidence="3" id="KW-1185">Reference proteome</keyword>
<evidence type="ECO:0000256" key="1">
    <source>
        <dbReference type="SAM" id="Phobius"/>
    </source>
</evidence>